<keyword evidence="6" id="KW-0547">Nucleotide-binding</keyword>
<dbReference type="Gene3D" id="3.30.460.10">
    <property type="entry name" value="Beta Polymerase, domain 2"/>
    <property type="match status" value="1"/>
</dbReference>
<evidence type="ECO:0000256" key="2">
    <source>
        <dbReference type="ARBA" id="ARBA00022679"/>
    </source>
</evidence>
<accession>A0A0B6D2Y6</accession>
<evidence type="ECO:0000256" key="5">
    <source>
        <dbReference type="ARBA" id="ARBA00022723"/>
    </source>
</evidence>
<keyword evidence="10 11" id="KW-0694">RNA-binding</keyword>
<keyword evidence="5" id="KW-0479">Metal-binding</keyword>
<evidence type="ECO:0000256" key="8">
    <source>
        <dbReference type="ARBA" id="ARBA00022840"/>
    </source>
</evidence>
<keyword evidence="8" id="KW-0067">ATP-binding</keyword>
<dbReference type="Proteomes" id="UP000031830">
    <property type="component" value="Chromosome"/>
</dbReference>
<evidence type="ECO:0000313" key="14">
    <source>
        <dbReference type="EMBL" id="AJI52702.1"/>
    </source>
</evidence>
<evidence type="ECO:0000256" key="7">
    <source>
        <dbReference type="ARBA" id="ARBA00022800"/>
    </source>
</evidence>
<dbReference type="STRING" id="28110.KU46_313"/>
<evidence type="ECO:0000256" key="6">
    <source>
        <dbReference type="ARBA" id="ARBA00022741"/>
    </source>
</evidence>
<dbReference type="CDD" id="cd05398">
    <property type="entry name" value="NT_ClassII-CCAase"/>
    <property type="match status" value="1"/>
</dbReference>
<keyword evidence="7" id="KW-0692">RNA repair</keyword>
<evidence type="ECO:0000256" key="1">
    <source>
        <dbReference type="ARBA" id="ARBA00001946"/>
    </source>
</evidence>
<dbReference type="PIRSF" id="PIRSF000813">
    <property type="entry name" value="CCA_bact"/>
    <property type="match status" value="1"/>
</dbReference>
<evidence type="ECO:0000256" key="4">
    <source>
        <dbReference type="ARBA" id="ARBA00022695"/>
    </source>
</evidence>
<feature type="domain" description="tRNA nucleotidyltransferase/poly(A) polymerase RNA and SrmB- binding" evidence="13">
    <location>
        <begin position="150"/>
        <end position="210"/>
    </location>
</feature>
<keyword evidence="4" id="KW-0548">Nucleotidyltransferase</keyword>
<evidence type="ECO:0000259" key="13">
    <source>
        <dbReference type="Pfam" id="PF12627"/>
    </source>
</evidence>
<dbReference type="InterPro" id="IPR012006">
    <property type="entry name" value="CCA_bact"/>
</dbReference>
<protein>
    <submittedName>
        <fullName evidence="14">Poly A polymerase head domain protein</fullName>
    </submittedName>
</protein>
<keyword evidence="2 11" id="KW-0808">Transferase</keyword>
<keyword evidence="9" id="KW-0460">Magnesium</keyword>
<dbReference type="InterPro" id="IPR043519">
    <property type="entry name" value="NT_sf"/>
</dbReference>
<dbReference type="KEGG" id="fpz:LA55_1879"/>
<dbReference type="GO" id="GO:0042245">
    <property type="term" value="P:RNA repair"/>
    <property type="evidence" value="ECO:0007669"/>
    <property type="project" value="UniProtKB-KW"/>
</dbReference>
<dbReference type="GO" id="GO:0003723">
    <property type="term" value="F:RNA binding"/>
    <property type="evidence" value="ECO:0007669"/>
    <property type="project" value="UniProtKB-KW"/>
</dbReference>
<feature type="domain" description="Poly A polymerase head" evidence="12">
    <location>
        <begin position="3"/>
        <end position="122"/>
    </location>
</feature>
<dbReference type="GO" id="GO:0046872">
    <property type="term" value="F:metal ion binding"/>
    <property type="evidence" value="ECO:0007669"/>
    <property type="project" value="UniProtKB-KW"/>
</dbReference>
<dbReference type="Gene3D" id="1.10.3090.10">
    <property type="entry name" value="cca-adding enzyme, domain 2"/>
    <property type="match status" value="1"/>
</dbReference>
<sequence>MEFYLVGGAVRDILLGTTPKDRDWVVVGATESQMTKAGFTKIPSSFPVFLHPETKEEYALARSEKKIAKGYHGFEVDFSSDITLEEDLKRRDLTINSMAIDKNNNIIDPFNGQDDIKNRILRHTSEAFIEDPLRVVRLARFKVQLSAFSFSIADETINIIKSIIKSGELNYLTKERLHIEFIKALRNPKIFFETLDELDSLQIIFPNIKKSLNTIPDKNFFRNKTYLNSSNEEKICLCLLNLEDDTINNLKLELLLTNKQIKLLIAAITTRKVLESRSINAESALKIIKRANLLRDKKLQQNTLNIFEKYSEIDSSRFSHATIKQFKSALNIVNTINIKTLITTVPKENLANTIETLYMDIIKKQLNL</sequence>
<evidence type="ECO:0000256" key="11">
    <source>
        <dbReference type="RuleBase" id="RU003953"/>
    </source>
</evidence>
<dbReference type="AlphaFoldDB" id="A0A0B6D2Y6"/>
<dbReference type="GO" id="GO:0004810">
    <property type="term" value="F:CCA tRNA nucleotidyltransferase activity"/>
    <property type="evidence" value="ECO:0007669"/>
    <property type="project" value="InterPro"/>
</dbReference>
<reference evidence="14 15" key="1">
    <citation type="journal article" date="2015" name="Genome Announc.">
        <title>Genome sequencing of 18 francisella strains to aid in assay development and testing.</title>
        <authorList>
            <person name="Johnson S.L."/>
            <person name="Daligault H.E."/>
            <person name="Davenport K.W."/>
            <person name="Coyne S.R."/>
            <person name="Frey K.G."/>
            <person name="Koroleva G.I."/>
            <person name="Broomall S.M."/>
            <person name="Bishop-Lilly K.A."/>
            <person name="Bruce D.C."/>
            <person name="Chertkov O."/>
            <person name="Freitas T."/>
            <person name="Jaissle J."/>
            <person name="Ladner J.T."/>
            <person name="Rosenzweig C.N."/>
            <person name="Gibbons H.S."/>
            <person name="Palacios G.F."/>
            <person name="Redden C.L."/>
            <person name="Xu Y."/>
            <person name="Minogue T.D."/>
            <person name="Chain P.S."/>
        </authorList>
    </citation>
    <scope>NUCLEOTIDE SEQUENCE [LARGE SCALE GENOMIC DNA]</scope>
    <source>
        <strain evidence="14 15">GA01-2794</strain>
    </source>
</reference>
<keyword evidence="3" id="KW-0819">tRNA processing</keyword>
<proteinExistence type="inferred from homology"/>
<comment type="similarity">
    <text evidence="11">Belongs to the tRNA nucleotidyltransferase/poly(A) polymerase family.</text>
</comment>
<evidence type="ECO:0000256" key="3">
    <source>
        <dbReference type="ARBA" id="ARBA00022694"/>
    </source>
</evidence>
<dbReference type="SUPFAM" id="SSF81891">
    <property type="entry name" value="Poly A polymerase C-terminal region-like"/>
    <property type="match status" value="1"/>
</dbReference>
<dbReference type="InterPro" id="IPR032828">
    <property type="entry name" value="PolyA_RNA-bd"/>
</dbReference>
<evidence type="ECO:0000256" key="10">
    <source>
        <dbReference type="ARBA" id="ARBA00022884"/>
    </source>
</evidence>
<dbReference type="OrthoDB" id="9805698at2"/>
<evidence type="ECO:0000313" key="15">
    <source>
        <dbReference type="Proteomes" id="UP000031830"/>
    </source>
</evidence>
<comment type="cofactor">
    <cofactor evidence="1">
        <name>Mg(2+)</name>
        <dbReference type="ChEBI" id="CHEBI:18420"/>
    </cofactor>
</comment>
<dbReference type="GO" id="GO:0005524">
    <property type="term" value="F:ATP binding"/>
    <property type="evidence" value="ECO:0007669"/>
    <property type="project" value="UniProtKB-KW"/>
</dbReference>
<dbReference type="Pfam" id="PF12627">
    <property type="entry name" value="PolyA_pol_RNAbd"/>
    <property type="match status" value="1"/>
</dbReference>
<dbReference type="GO" id="GO:0001680">
    <property type="term" value="P:tRNA 3'-terminal CCA addition"/>
    <property type="evidence" value="ECO:0007669"/>
    <property type="project" value="InterPro"/>
</dbReference>
<dbReference type="InterPro" id="IPR050124">
    <property type="entry name" value="tRNA_CCA-adding_enzyme"/>
</dbReference>
<dbReference type="PANTHER" id="PTHR47545:SF1">
    <property type="entry name" value="MULTIFUNCTIONAL CCA PROTEIN"/>
    <property type="match status" value="1"/>
</dbReference>
<dbReference type="RefSeq" id="WP_044526904.1">
    <property type="nucleotide sequence ID" value="NZ_CP009440.1"/>
</dbReference>
<dbReference type="InterPro" id="IPR002646">
    <property type="entry name" value="PolA_pol_head_dom"/>
</dbReference>
<dbReference type="SUPFAM" id="SSF81301">
    <property type="entry name" value="Nucleotidyltransferase"/>
    <property type="match status" value="1"/>
</dbReference>
<evidence type="ECO:0000256" key="9">
    <source>
        <dbReference type="ARBA" id="ARBA00022842"/>
    </source>
</evidence>
<dbReference type="EMBL" id="CP009440">
    <property type="protein sequence ID" value="AJI52702.1"/>
    <property type="molecule type" value="Genomic_DNA"/>
</dbReference>
<dbReference type="Pfam" id="PF01743">
    <property type="entry name" value="PolyA_pol"/>
    <property type="match status" value="1"/>
</dbReference>
<dbReference type="NCBIfam" id="NF009811">
    <property type="entry name" value="PRK13296.1"/>
    <property type="match status" value="1"/>
</dbReference>
<gene>
    <name evidence="14" type="ORF">LA55_1879</name>
</gene>
<dbReference type="PANTHER" id="PTHR47545">
    <property type="entry name" value="MULTIFUNCTIONAL CCA PROTEIN"/>
    <property type="match status" value="1"/>
</dbReference>
<evidence type="ECO:0000259" key="12">
    <source>
        <dbReference type="Pfam" id="PF01743"/>
    </source>
</evidence>
<organism evidence="14 15">
    <name type="scientific">Francisella philomiragia</name>
    <dbReference type="NCBI Taxonomy" id="28110"/>
    <lineage>
        <taxon>Bacteria</taxon>
        <taxon>Pseudomonadati</taxon>
        <taxon>Pseudomonadota</taxon>
        <taxon>Gammaproteobacteria</taxon>
        <taxon>Thiotrichales</taxon>
        <taxon>Francisellaceae</taxon>
        <taxon>Francisella</taxon>
    </lineage>
</organism>
<name>A0A0B6D2Y6_9GAMM</name>